<gene>
    <name evidence="2" type="ORF">HMPREF9971_1482</name>
</gene>
<keyword evidence="1" id="KW-0812">Transmembrane</keyword>
<keyword evidence="1" id="KW-1133">Transmembrane helix</keyword>
<dbReference type="PATRIC" id="fig|1095733.3.peg.1103"/>
<evidence type="ECO:0000256" key="1">
    <source>
        <dbReference type="SAM" id="Phobius"/>
    </source>
</evidence>
<dbReference type="EMBL" id="AJMV01000081">
    <property type="protein sequence ID" value="EIG26451.1"/>
    <property type="molecule type" value="Genomic_DNA"/>
</dbReference>
<comment type="caution">
    <text evidence="2">The sequence shown here is derived from an EMBL/GenBank/DDBJ whole genome shotgun (WGS) entry which is preliminary data.</text>
</comment>
<feature type="transmembrane region" description="Helical" evidence="1">
    <location>
        <begin position="6"/>
        <end position="23"/>
    </location>
</feature>
<protein>
    <submittedName>
        <fullName evidence="2">Uncharacterized protein</fullName>
    </submittedName>
</protein>
<dbReference type="AlphaFoldDB" id="I2NKU0"/>
<evidence type="ECO:0000313" key="2">
    <source>
        <dbReference type="EMBL" id="EIG26451.1"/>
    </source>
</evidence>
<sequence>MNWTIIFAGVAAIVSVVNVFVSIRNSKAQMRAQIISSSRVQWIKEVRNVFANFIKLSAEFHNELLFLNDSKIDINFEKSFNMLRGNLWANYYQLISYFPDMDSDGRNIDIRKTFEELIIYLEEKLEYSYKDTTFKFFKPSFEIVKQENVSEQFKVLLDYISNDFSNYMKQEWEKAKSEAI</sequence>
<dbReference type="RefSeq" id="WP_003017137.1">
    <property type="nucleotide sequence ID" value="NZ_AJMV01000081.1"/>
</dbReference>
<evidence type="ECO:0000313" key="3">
    <source>
        <dbReference type="Proteomes" id="UP000003357"/>
    </source>
</evidence>
<keyword evidence="1" id="KW-0472">Membrane</keyword>
<organism evidence="2 3">
    <name type="scientific">Streptococcus parasanguinis F0449</name>
    <dbReference type="NCBI Taxonomy" id="1095733"/>
    <lineage>
        <taxon>Bacteria</taxon>
        <taxon>Bacillati</taxon>
        <taxon>Bacillota</taxon>
        <taxon>Bacilli</taxon>
        <taxon>Lactobacillales</taxon>
        <taxon>Streptococcaceae</taxon>
        <taxon>Streptococcus</taxon>
    </lineage>
</organism>
<reference evidence="2 3" key="1">
    <citation type="submission" date="2012-04" db="EMBL/GenBank/DDBJ databases">
        <authorList>
            <person name="Harkins D.M."/>
            <person name="Madupu R."/>
            <person name="Durkin A.S."/>
            <person name="Torralba M."/>
            <person name="Methe B."/>
            <person name="Sutton G.G."/>
            <person name="Nelson K.E."/>
        </authorList>
    </citation>
    <scope>NUCLEOTIDE SEQUENCE [LARGE SCALE GENOMIC DNA]</scope>
    <source>
        <strain evidence="2 3">F0449</strain>
    </source>
</reference>
<proteinExistence type="predicted"/>
<name>I2NKU0_STRPA</name>
<dbReference type="Proteomes" id="UP000003357">
    <property type="component" value="Unassembled WGS sequence"/>
</dbReference>
<accession>I2NKU0</accession>